<dbReference type="RefSeq" id="WP_395119284.1">
    <property type="nucleotide sequence ID" value="NZ_CP170721.1"/>
</dbReference>
<dbReference type="EMBL" id="CP170721">
    <property type="protein sequence ID" value="XIA19427.1"/>
    <property type="molecule type" value="Genomic_DNA"/>
</dbReference>
<dbReference type="GO" id="GO:0016747">
    <property type="term" value="F:acyltransferase activity, transferring groups other than amino-acyl groups"/>
    <property type="evidence" value="ECO:0007669"/>
    <property type="project" value="InterPro"/>
</dbReference>
<reference evidence="2" key="1">
    <citation type="submission" date="2024-10" db="EMBL/GenBank/DDBJ databases">
        <authorList>
            <person name="Lesea H.P."/>
            <person name="Kuehl J.V."/>
            <person name="Chandonia J.-M."/>
        </authorList>
    </citation>
    <scope>NUCLEOTIDE SEQUENCE</scope>
    <source>
        <strain evidence="2">FW102-FHT14D07</strain>
    </source>
</reference>
<accession>A0AB74UVS8</accession>
<sequence>MKSFSREARSVRLRPMTQGDEALFHALYTDPETMRFVGAAWTPAEAAKRFQRILQRGQGSPPADRYLVIVGEVTPDPLGICGSSHYDPNAMRLELGMMLLPQGRRLGVGRAALGTLVDYMFRESPAVEVYARFAAVNRAAGNLMARAGFHPSPVTGKERHESATCEWSIFRSEWRMEKSINSWG</sequence>
<dbReference type="InterPro" id="IPR016181">
    <property type="entry name" value="Acyl_CoA_acyltransferase"/>
</dbReference>
<dbReference type="EC" id="2.3.-.-" evidence="2"/>
<keyword evidence="2" id="KW-0808">Transferase</keyword>
<dbReference type="AlphaFoldDB" id="A0AB74UVS8"/>
<dbReference type="InterPro" id="IPR051531">
    <property type="entry name" value="N-acetyltransferase"/>
</dbReference>
<evidence type="ECO:0000259" key="1">
    <source>
        <dbReference type="PROSITE" id="PS51186"/>
    </source>
</evidence>
<dbReference type="InterPro" id="IPR000182">
    <property type="entry name" value="GNAT_dom"/>
</dbReference>
<organism evidence="2">
    <name type="scientific">Rhodanobacter sp. FW102-FHT14D07</name>
    <dbReference type="NCBI Taxonomy" id="3351462"/>
    <lineage>
        <taxon>Bacteria</taxon>
        <taxon>Pseudomonadati</taxon>
        <taxon>Pseudomonadota</taxon>
        <taxon>Gammaproteobacteria</taxon>
        <taxon>Lysobacterales</taxon>
        <taxon>Rhodanobacteraceae</taxon>
        <taxon>Rhodanobacter</taxon>
    </lineage>
</organism>
<proteinExistence type="predicted"/>
<dbReference type="PANTHER" id="PTHR43792">
    <property type="entry name" value="GNAT FAMILY, PUTATIVE (AFU_ORTHOLOGUE AFUA_3G00765)-RELATED-RELATED"/>
    <property type="match status" value="1"/>
</dbReference>
<feature type="domain" description="N-acetyltransferase" evidence="1">
    <location>
        <begin position="11"/>
        <end position="181"/>
    </location>
</feature>
<gene>
    <name evidence="2" type="ORF">ACFYG5_04590</name>
</gene>
<dbReference type="Pfam" id="PF13302">
    <property type="entry name" value="Acetyltransf_3"/>
    <property type="match status" value="1"/>
</dbReference>
<dbReference type="SUPFAM" id="SSF55729">
    <property type="entry name" value="Acyl-CoA N-acyltransferases (Nat)"/>
    <property type="match status" value="1"/>
</dbReference>
<protein>
    <submittedName>
        <fullName evidence="2">GNAT family N-acetyltransferase</fullName>
        <ecNumber evidence="2">2.3.-.-</ecNumber>
    </submittedName>
</protein>
<dbReference type="PANTHER" id="PTHR43792:SF1">
    <property type="entry name" value="N-ACETYLTRANSFERASE DOMAIN-CONTAINING PROTEIN"/>
    <property type="match status" value="1"/>
</dbReference>
<keyword evidence="2" id="KW-0012">Acyltransferase</keyword>
<dbReference type="Gene3D" id="3.40.630.30">
    <property type="match status" value="1"/>
</dbReference>
<evidence type="ECO:0000313" key="2">
    <source>
        <dbReference type="EMBL" id="XIA19427.1"/>
    </source>
</evidence>
<name>A0AB74UVS8_9GAMM</name>
<dbReference type="PROSITE" id="PS51186">
    <property type="entry name" value="GNAT"/>
    <property type="match status" value="1"/>
</dbReference>